<sequence>MDDKDPERVGSKVNPLLEHGNMTSWIFKTKGAPAGSFTSLNESNLDRTLVKGFGIIGVIADREIRSSRTLKEISTVANGASKKEINRAIEVIKKRLEVDMGTVQPGELVRRFCSTLGMNNQAIKAVQEAIIMVVLDLDIRRNQESEIGFGGHYLHDKSEIAVAVEVAEGTIKKFYKALAPYALRLVPQWNDEKVKKN</sequence>
<dbReference type="GeneID" id="111293362"/>
<dbReference type="RefSeq" id="XP_022741852.1">
    <property type="nucleotide sequence ID" value="XM_022886117.1"/>
</dbReference>
<dbReference type="SUPFAM" id="SSF47954">
    <property type="entry name" value="Cyclin-like"/>
    <property type="match status" value="1"/>
</dbReference>
<dbReference type="KEGG" id="dzi:111293362"/>
<dbReference type="OrthoDB" id="25790at2759"/>
<dbReference type="InterPro" id="IPR036915">
    <property type="entry name" value="Cyclin-like_sf"/>
</dbReference>
<gene>
    <name evidence="2" type="primary">LOC111293362</name>
</gene>
<keyword evidence="1" id="KW-1185">Reference proteome</keyword>
<dbReference type="Proteomes" id="UP000515121">
    <property type="component" value="Unplaced"/>
</dbReference>
<accession>A0A6P5YNF8</accession>
<name>A0A6P5YNF8_DURZI</name>
<dbReference type="AlphaFoldDB" id="A0A6P5YNF8"/>
<evidence type="ECO:0000313" key="2">
    <source>
        <dbReference type="RefSeq" id="XP_022741852.1"/>
    </source>
</evidence>
<evidence type="ECO:0000313" key="1">
    <source>
        <dbReference type="Proteomes" id="UP000515121"/>
    </source>
</evidence>
<protein>
    <submittedName>
        <fullName evidence="2">Transcription initiation factor IIB-like</fullName>
    </submittedName>
</protein>
<dbReference type="Gene3D" id="1.10.472.10">
    <property type="entry name" value="Cyclin-like"/>
    <property type="match status" value="1"/>
</dbReference>
<reference evidence="2" key="1">
    <citation type="submission" date="2025-08" db="UniProtKB">
        <authorList>
            <consortium name="RefSeq"/>
        </authorList>
    </citation>
    <scope>IDENTIFICATION</scope>
    <source>
        <tissue evidence="2">Fruit stalk</tissue>
    </source>
</reference>
<organism evidence="1 2">
    <name type="scientific">Durio zibethinus</name>
    <name type="common">Durian</name>
    <dbReference type="NCBI Taxonomy" id="66656"/>
    <lineage>
        <taxon>Eukaryota</taxon>
        <taxon>Viridiplantae</taxon>
        <taxon>Streptophyta</taxon>
        <taxon>Embryophyta</taxon>
        <taxon>Tracheophyta</taxon>
        <taxon>Spermatophyta</taxon>
        <taxon>Magnoliopsida</taxon>
        <taxon>eudicotyledons</taxon>
        <taxon>Gunneridae</taxon>
        <taxon>Pentapetalae</taxon>
        <taxon>rosids</taxon>
        <taxon>malvids</taxon>
        <taxon>Malvales</taxon>
        <taxon>Malvaceae</taxon>
        <taxon>Helicteroideae</taxon>
        <taxon>Durio</taxon>
    </lineage>
</organism>
<proteinExistence type="predicted"/>